<keyword evidence="1" id="KW-0732">Signal</keyword>
<feature type="chain" id="PRO_5004843172" description="Antibiotic biosynthesis monooxygenase" evidence="1">
    <location>
        <begin position="24"/>
        <end position="240"/>
    </location>
</feature>
<dbReference type="SUPFAM" id="SSF54909">
    <property type="entry name" value="Dimeric alpha+beta barrel"/>
    <property type="match status" value="2"/>
</dbReference>
<sequence>MTTRIKPLLGALAASAAAISAHAQEIAPGQPVSYIPMPAVTAQADAFTAYLPEAAGIVRNGEPETTYWFGLRDNDTVGIFDVFVNAAAQQAHFEGQVAAEINANAADWVVDGWDGGVVPNVNNGTILSARQPVDLEDVTMATHIVLRAAEGQADALADLLKSGGAIVEETEPGTLFWVAVQYDANTFGIFDAFADGDGRAAHFAGQVAALLNEQAGTLVEGGWEDGVVANVRNFDVVAIK</sequence>
<gene>
    <name evidence="2" type="ORF">ATO8_20324</name>
</gene>
<proteinExistence type="predicted"/>
<accession>W4HDH1</accession>
<comment type="caution">
    <text evidence="2">The sequence shown here is derived from an EMBL/GenBank/DDBJ whole genome shotgun (WGS) entry which is preliminary data.</text>
</comment>
<dbReference type="eggNOG" id="COG1359">
    <property type="taxonomic scope" value="Bacteria"/>
</dbReference>
<reference evidence="2 3" key="1">
    <citation type="journal article" date="2014" name="Antonie Van Leeuwenhoek">
        <title>Roseivivax atlanticus sp. nov., isolated from surface seawater of the Atlantic Ocean.</title>
        <authorList>
            <person name="Li G."/>
            <person name="Lai Q."/>
            <person name="Liu X."/>
            <person name="Sun F."/>
            <person name="Shao Z."/>
        </authorList>
    </citation>
    <scope>NUCLEOTIDE SEQUENCE [LARGE SCALE GENOMIC DNA]</scope>
    <source>
        <strain evidence="2 3">22II-s10s</strain>
    </source>
</reference>
<feature type="signal peptide" evidence="1">
    <location>
        <begin position="1"/>
        <end position="23"/>
    </location>
</feature>
<dbReference type="Proteomes" id="UP000019063">
    <property type="component" value="Unassembled WGS sequence"/>
</dbReference>
<dbReference type="EMBL" id="AQQW01000024">
    <property type="protein sequence ID" value="ETW10779.1"/>
    <property type="molecule type" value="Genomic_DNA"/>
</dbReference>
<dbReference type="RefSeq" id="WP_043847281.1">
    <property type="nucleotide sequence ID" value="NZ_AQQW01000024.1"/>
</dbReference>
<evidence type="ECO:0000313" key="3">
    <source>
        <dbReference type="Proteomes" id="UP000019063"/>
    </source>
</evidence>
<dbReference type="STRING" id="1379903.ATO8_20324"/>
<evidence type="ECO:0008006" key="4">
    <source>
        <dbReference type="Google" id="ProtNLM"/>
    </source>
</evidence>
<evidence type="ECO:0000313" key="2">
    <source>
        <dbReference type="EMBL" id="ETW10779.1"/>
    </source>
</evidence>
<organism evidence="2 3">
    <name type="scientific">Roseivivax marinus</name>
    <dbReference type="NCBI Taxonomy" id="1379903"/>
    <lineage>
        <taxon>Bacteria</taxon>
        <taxon>Pseudomonadati</taxon>
        <taxon>Pseudomonadota</taxon>
        <taxon>Alphaproteobacteria</taxon>
        <taxon>Rhodobacterales</taxon>
        <taxon>Roseobacteraceae</taxon>
        <taxon>Roseivivax</taxon>
    </lineage>
</organism>
<name>W4HDH1_9RHOB</name>
<keyword evidence="3" id="KW-1185">Reference proteome</keyword>
<dbReference type="InterPro" id="IPR011008">
    <property type="entry name" value="Dimeric_a/b-barrel"/>
</dbReference>
<protein>
    <recommendedName>
        <fullName evidence="4">Antibiotic biosynthesis monooxygenase</fullName>
    </recommendedName>
</protein>
<dbReference type="AlphaFoldDB" id="W4HDH1"/>
<evidence type="ECO:0000256" key="1">
    <source>
        <dbReference type="SAM" id="SignalP"/>
    </source>
</evidence>
<dbReference type="Gene3D" id="3.30.70.100">
    <property type="match status" value="2"/>
</dbReference>